<accession>A0ABS1F9C9</accession>
<comment type="caution">
    <text evidence="1">The sequence shown here is derived from an EMBL/GenBank/DDBJ whole genome shotgun (WGS) entry which is preliminary data.</text>
</comment>
<sequence length="178" mass="19676">MVDHDGNVQVIRSVIGGVEASYTPQDVPAVWRRVVDAPLDVAALATRWGPTEKWGEDQSFWQALHTELSEVAALWSQRDQAGREILTNGLESDPIKRRVQNHLSTMRGKGYFEVGQAGLLLNVRATCLAAELMYSAAQSLAEGTKYKRCSECSQYFEANRADAIFCSSACRMAAHRKG</sequence>
<dbReference type="RefSeq" id="WP_200196248.1">
    <property type="nucleotide sequence ID" value="NZ_JAENHM010000060.1"/>
</dbReference>
<evidence type="ECO:0000313" key="1">
    <source>
        <dbReference type="EMBL" id="MBK1839973.1"/>
    </source>
</evidence>
<evidence type="ECO:0000313" key="2">
    <source>
        <dbReference type="Proteomes" id="UP000652760"/>
    </source>
</evidence>
<dbReference type="Proteomes" id="UP000652760">
    <property type="component" value="Unassembled WGS sequence"/>
</dbReference>
<evidence type="ECO:0008006" key="3">
    <source>
        <dbReference type="Google" id="ProtNLM"/>
    </source>
</evidence>
<gene>
    <name evidence="1" type="ORF">JHL17_21435</name>
</gene>
<keyword evidence="2" id="KW-1185">Reference proteome</keyword>
<dbReference type="EMBL" id="JAENHM010000060">
    <property type="protein sequence ID" value="MBK1839973.1"/>
    <property type="molecule type" value="Genomic_DNA"/>
</dbReference>
<proteinExistence type="predicted"/>
<organism evidence="1 2">
    <name type="scientific">Azospirillum endophyticum</name>
    <dbReference type="NCBI Taxonomy" id="2800326"/>
    <lineage>
        <taxon>Bacteria</taxon>
        <taxon>Pseudomonadati</taxon>
        <taxon>Pseudomonadota</taxon>
        <taxon>Alphaproteobacteria</taxon>
        <taxon>Rhodospirillales</taxon>
        <taxon>Azospirillaceae</taxon>
        <taxon>Azospirillum</taxon>
    </lineage>
</organism>
<reference evidence="2" key="1">
    <citation type="submission" date="2021-01" db="EMBL/GenBank/DDBJ databases">
        <title>Genome public.</title>
        <authorList>
            <person name="Liu C."/>
            <person name="Sun Q."/>
        </authorList>
    </citation>
    <scope>NUCLEOTIDE SEQUENCE [LARGE SCALE GENOMIC DNA]</scope>
    <source>
        <strain evidence="2">YIM B02556</strain>
    </source>
</reference>
<protein>
    <recommendedName>
        <fullName evidence="3">CGNR zinc finger domain-containing protein</fullName>
    </recommendedName>
</protein>
<name>A0ABS1F9C9_9PROT</name>